<dbReference type="InterPro" id="IPR016186">
    <property type="entry name" value="C-type_lectin-like/link_sf"/>
</dbReference>
<dbReference type="InterPro" id="IPR001304">
    <property type="entry name" value="C-type_lectin-like"/>
</dbReference>
<organism evidence="3">
    <name type="scientific">Lygus hesperus</name>
    <name type="common">Western plant bug</name>
    <dbReference type="NCBI Taxonomy" id="30085"/>
    <lineage>
        <taxon>Eukaryota</taxon>
        <taxon>Metazoa</taxon>
        <taxon>Ecdysozoa</taxon>
        <taxon>Arthropoda</taxon>
        <taxon>Hexapoda</taxon>
        <taxon>Insecta</taxon>
        <taxon>Pterygota</taxon>
        <taxon>Neoptera</taxon>
        <taxon>Paraneoptera</taxon>
        <taxon>Hemiptera</taxon>
        <taxon>Heteroptera</taxon>
        <taxon>Panheteroptera</taxon>
        <taxon>Cimicomorpha</taxon>
        <taxon>Miridae</taxon>
        <taxon>Mirini</taxon>
        <taxon>Lygus</taxon>
    </lineage>
</organism>
<dbReference type="PANTHER" id="PTHR22803">
    <property type="entry name" value="MANNOSE, PHOSPHOLIPASE, LECTIN RECEPTOR RELATED"/>
    <property type="match status" value="1"/>
</dbReference>
<feature type="signal peptide" evidence="1">
    <location>
        <begin position="1"/>
        <end position="28"/>
    </location>
</feature>
<feature type="domain" description="C-type lectin" evidence="2">
    <location>
        <begin position="63"/>
        <end position="171"/>
    </location>
</feature>
<gene>
    <name evidence="3" type="primary">FCER2_0</name>
    <name evidence="3" type="ORF">g.46543</name>
</gene>
<dbReference type="PROSITE" id="PS50041">
    <property type="entry name" value="C_TYPE_LECTIN_2"/>
    <property type="match status" value="1"/>
</dbReference>
<accession>A0A146KZF4</accession>
<dbReference type="Gene3D" id="3.10.100.10">
    <property type="entry name" value="Mannose-Binding Protein A, subunit A"/>
    <property type="match status" value="1"/>
</dbReference>
<dbReference type="CDD" id="cd00037">
    <property type="entry name" value="CLECT"/>
    <property type="match status" value="1"/>
</dbReference>
<dbReference type="Pfam" id="PF00059">
    <property type="entry name" value="Lectin_C"/>
    <property type="match status" value="1"/>
</dbReference>
<evidence type="ECO:0000256" key="1">
    <source>
        <dbReference type="SAM" id="SignalP"/>
    </source>
</evidence>
<name>A0A146KZF4_LYGHE</name>
<sequence>MTSTECVIALPILLVAFAVFTMSNGGNAGDVVSTHGIGYIAGDEYQLFDGSSPEPLTKWFEVYNISMTWFEALLFCKSRHGNLATIRSPEENDLLSKMVVQSLGPRSQYWVWIGGKRLESMDEFIWMTDGHPFTYTNWFPGYPANGSRYPCVVNYYNGTMWSWFTYDCGYKFNACSCEYQVNA</sequence>
<dbReference type="InterPro" id="IPR050111">
    <property type="entry name" value="C-type_lectin/snaclec_domain"/>
</dbReference>
<evidence type="ECO:0000313" key="3">
    <source>
        <dbReference type="EMBL" id="JAQ01169.1"/>
    </source>
</evidence>
<dbReference type="EMBL" id="GDHC01017460">
    <property type="protein sequence ID" value="JAQ01169.1"/>
    <property type="molecule type" value="Transcribed_RNA"/>
</dbReference>
<dbReference type="SUPFAM" id="SSF56436">
    <property type="entry name" value="C-type lectin-like"/>
    <property type="match status" value="1"/>
</dbReference>
<proteinExistence type="predicted"/>
<feature type="chain" id="PRO_5007526794" evidence="1">
    <location>
        <begin position="29"/>
        <end position="183"/>
    </location>
</feature>
<dbReference type="InterPro" id="IPR016187">
    <property type="entry name" value="CTDL_fold"/>
</dbReference>
<reference evidence="3" key="1">
    <citation type="journal article" date="2016" name="Gigascience">
        <title>De novo construction of an expanded transcriptome assembly for the western tarnished plant bug, Lygus hesperus.</title>
        <authorList>
            <person name="Tassone E.E."/>
            <person name="Geib S.M."/>
            <person name="Hall B."/>
            <person name="Fabrick J.A."/>
            <person name="Brent C.S."/>
            <person name="Hull J.J."/>
        </authorList>
    </citation>
    <scope>NUCLEOTIDE SEQUENCE</scope>
</reference>
<protein>
    <submittedName>
        <fullName evidence="3">Low affinity immunoglobulin epsilon Fc receptor</fullName>
    </submittedName>
</protein>
<dbReference type="SMART" id="SM00034">
    <property type="entry name" value="CLECT"/>
    <property type="match status" value="1"/>
</dbReference>
<dbReference type="AlphaFoldDB" id="A0A146KZF4"/>
<evidence type="ECO:0000259" key="2">
    <source>
        <dbReference type="PROSITE" id="PS50041"/>
    </source>
</evidence>
<keyword evidence="1" id="KW-0732">Signal</keyword>
<keyword evidence="3" id="KW-0675">Receptor</keyword>